<dbReference type="Proteomes" id="UP000192907">
    <property type="component" value="Unassembled WGS sequence"/>
</dbReference>
<keyword evidence="2" id="KW-1185">Reference proteome</keyword>
<sequence>MLRTLPIIIVAMTAHACGFKIEVGKKERERPEFIPDEVGLAIADVDNLAITDVDRFLKALRKPDSDEGRILVEELKQGLRSRLRKTFLDLEKRVIELTSQEQTIDFGAGLFQDLKPDIELPLYDVDLMLYPDFSQLDSVLWSAAFLVAEQGSSAKLDIKELPDLDLVSTLLFYDMGVLVEGGGYRVETGEHTHVVSDFQWQLIEEPDAPLVEYRKSRIVMDYVERQDMKSVSLNWDIIPEDERAILYSLTMNLSLGSSVIQSSLILGRRQPEGSWLSQSFKKVIDIERTDNGLLVWRERWLDHQGEYDKTASIDLKAGIATLLEDQSSQVSLNLNPGSP</sequence>
<evidence type="ECO:0000313" key="2">
    <source>
        <dbReference type="Proteomes" id="UP000192907"/>
    </source>
</evidence>
<dbReference type="RefSeq" id="WP_132320267.1">
    <property type="nucleotide sequence ID" value="NZ_FWZT01000011.1"/>
</dbReference>
<gene>
    <name evidence="1" type="ORF">SAMN06296036_11111</name>
</gene>
<proteinExistence type="predicted"/>
<accession>A0A1Y6BZD1</accession>
<organism evidence="1 2">
    <name type="scientific">Pseudobacteriovorax antillogorgiicola</name>
    <dbReference type="NCBI Taxonomy" id="1513793"/>
    <lineage>
        <taxon>Bacteria</taxon>
        <taxon>Pseudomonadati</taxon>
        <taxon>Bdellovibrionota</taxon>
        <taxon>Oligoflexia</taxon>
        <taxon>Oligoflexales</taxon>
        <taxon>Pseudobacteriovoracaceae</taxon>
        <taxon>Pseudobacteriovorax</taxon>
    </lineage>
</organism>
<reference evidence="2" key="1">
    <citation type="submission" date="2017-04" db="EMBL/GenBank/DDBJ databases">
        <authorList>
            <person name="Varghese N."/>
            <person name="Submissions S."/>
        </authorList>
    </citation>
    <scope>NUCLEOTIDE SEQUENCE [LARGE SCALE GENOMIC DNA]</scope>
    <source>
        <strain evidence="2">RKEM611</strain>
    </source>
</reference>
<protein>
    <submittedName>
        <fullName evidence="1">Uncharacterized protein</fullName>
    </submittedName>
</protein>
<dbReference type="AlphaFoldDB" id="A0A1Y6BZD1"/>
<evidence type="ECO:0000313" key="1">
    <source>
        <dbReference type="EMBL" id="SMF36209.1"/>
    </source>
</evidence>
<dbReference type="STRING" id="1513793.SAMN06296036_11111"/>
<dbReference type="EMBL" id="FWZT01000011">
    <property type="protein sequence ID" value="SMF36209.1"/>
    <property type="molecule type" value="Genomic_DNA"/>
</dbReference>
<name>A0A1Y6BZD1_9BACT</name>